<feature type="compositionally biased region" description="Low complexity" evidence="1">
    <location>
        <begin position="62"/>
        <end position="113"/>
    </location>
</feature>
<gene>
    <name evidence="3" type="ORF">NJ75_04208</name>
</gene>
<dbReference type="Proteomes" id="UP000031338">
    <property type="component" value="Unassembled WGS sequence"/>
</dbReference>
<dbReference type="PATRIC" id="fig|48936.3.peg.4237"/>
<dbReference type="AlphaFoldDB" id="A0A0B8ZHN1"/>
<evidence type="ECO:0000313" key="3">
    <source>
        <dbReference type="EMBL" id="KHS42524.1"/>
    </source>
</evidence>
<feature type="region of interest" description="Disordered" evidence="1">
    <location>
        <begin position="237"/>
        <end position="256"/>
    </location>
</feature>
<reference evidence="3 4" key="1">
    <citation type="submission" date="2014-10" db="EMBL/GenBank/DDBJ databases">
        <title>Draft genome sequence of Novosphingobium subterraneum DSM 12447.</title>
        <authorList>
            <person name="Gan H.M."/>
            <person name="Gan H.Y."/>
            <person name="Savka M.A."/>
        </authorList>
    </citation>
    <scope>NUCLEOTIDE SEQUENCE [LARGE SCALE GENOMIC DNA]</scope>
    <source>
        <strain evidence="3 4">DSM 12447</strain>
    </source>
</reference>
<dbReference type="STRING" id="48936.NJ75_04208"/>
<evidence type="ECO:0000313" key="4">
    <source>
        <dbReference type="Proteomes" id="UP000031338"/>
    </source>
</evidence>
<dbReference type="EMBL" id="JRVC01000029">
    <property type="protein sequence ID" value="KHS42524.1"/>
    <property type="molecule type" value="Genomic_DNA"/>
</dbReference>
<organism evidence="3 4">
    <name type="scientific">Novosphingobium subterraneum</name>
    <dbReference type="NCBI Taxonomy" id="48936"/>
    <lineage>
        <taxon>Bacteria</taxon>
        <taxon>Pseudomonadati</taxon>
        <taxon>Pseudomonadota</taxon>
        <taxon>Alphaproteobacteria</taxon>
        <taxon>Sphingomonadales</taxon>
        <taxon>Sphingomonadaceae</taxon>
        <taxon>Novosphingobium</taxon>
    </lineage>
</organism>
<feature type="region of interest" description="Disordered" evidence="1">
    <location>
        <begin position="62"/>
        <end position="116"/>
    </location>
</feature>
<comment type="caution">
    <text evidence="3">The sequence shown here is derived from an EMBL/GenBank/DDBJ whole genome shotgun (WGS) entry which is preliminary data.</text>
</comment>
<accession>A0A0B8ZHN1</accession>
<keyword evidence="2" id="KW-0732">Signal</keyword>
<sequence length="290" mass="29841">MTKINAISPRNTMAISAMLLLTAGTAHAQDVTIPVTDAPVAAAPVVTPAPAAPTIVIPTATTEPVPEPATASTPVAAPIAQPRPAARPTPRSVARESAPAPAPAAATESTPTPVAAPVPAPIPAVASSSVSEPTTAAPVAADVATDSAAPDWALPVGAAATLLVLGGVGLAVSRRRRVYAEDVDFVPPVATRPSLRPQPERRVAPPMPPERPSTPTYAMSAASTRTASEREALIERIVASPPDDANPFQSRKARRRRARIMVQSMAARSEVPTTRPEQLAPEVRTDYAQA</sequence>
<feature type="region of interest" description="Disordered" evidence="1">
    <location>
        <begin position="190"/>
        <end position="225"/>
    </location>
</feature>
<feature type="chain" id="PRO_5002127032" evidence="2">
    <location>
        <begin position="29"/>
        <end position="290"/>
    </location>
</feature>
<feature type="signal peptide" evidence="2">
    <location>
        <begin position="1"/>
        <end position="28"/>
    </location>
</feature>
<evidence type="ECO:0000256" key="1">
    <source>
        <dbReference type="SAM" id="MobiDB-lite"/>
    </source>
</evidence>
<name>A0A0B8ZHN1_9SPHN</name>
<dbReference type="RefSeq" id="WP_052242710.1">
    <property type="nucleotide sequence ID" value="NZ_JRVC01000029.1"/>
</dbReference>
<evidence type="ECO:0000256" key="2">
    <source>
        <dbReference type="SAM" id="SignalP"/>
    </source>
</evidence>
<proteinExistence type="predicted"/>
<feature type="region of interest" description="Disordered" evidence="1">
    <location>
        <begin position="264"/>
        <end position="290"/>
    </location>
</feature>
<protein>
    <submittedName>
        <fullName evidence="3">Uncharacterized protein</fullName>
    </submittedName>
</protein>
<keyword evidence="4" id="KW-1185">Reference proteome</keyword>